<gene>
    <name evidence="1" type="ORF">METZ01_LOCUS509680</name>
</gene>
<protein>
    <submittedName>
        <fullName evidence="1">Uncharacterized protein</fullName>
    </submittedName>
</protein>
<dbReference type="AlphaFoldDB" id="A0A383EIZ0"/>
<accession>A0A383EIZ0</accession>
<name>A0A383EIZ0_9ZZZZ</name>
<sequence length="141" mass="16284">MAHYAKIDENNIVTRVLVIDQDTINTGLFGDPAEWVQTSYNTVYGEHRLGGTPLRKNYAGVGMIYDKDRDAFYSPQPYPSWLLNEDTCHWYPPMAYPKPEEKEAFSGSFDHLYEWDEDNVTWKVSTQQQVSTQNVGQLDEP</sequence>
<dbReference type="EMBL" id="UINC01226368">
    <property type="protein sequence ID" value="SVE56826.1"/>
    <property type="molecule type" value="Genomic_DNA"/>
</dbReference>
<organism evidence="1">
    <name type="scientific">marine metagenome</name>
    <dbReference type="NCBI Taxonomy" id="408172"/>
    <lineage>
        <taxon>unclassified sequences</taxon>
        <taxon>metagenomes</taxon>
        <taxon>ecological metagenomes</taxon>
    </lineage>
</organism>
<reference evidence="1" key="1">
    <citation type="submission" date="2018-05" db="EMBL/GenBank/DDBJ databases">
        <authorList>
            <person name="Lanie J.A."/>
            <person name="Ng W.-L."/>
            <person name="Kazmierczak K.M."/>
            <person name="Andrzejewski T.M."/>
            <person name="Davidsen T.M."/>
            <person name="Wayne K.J."/>
            <person name="Tettelin H."/>
            <person name="Glass J.I."/>
            <person name="Rusch D."/>
            <person name="Podicherti R."/>
            <person name="Tsui H.-C.T."/>
            <person name="Winkler M.E."/>
        </authorList>
    </citation>
    <scope>NUCLEOTIDE SEQUENCE</scope>
</reference>
<evidence type="ECO:0000313" key="1">
    <source>
        <dbReference type="EMBL" id="SVE56826.1"/>
    </source>
</evidence>
<proteinExistence type="predicted"/>